<dbReference type="InterPro" id="IPR018706">
    <property type="entry name" value="DUF2214_membrane"/>
</dbReference>
<dbReference type="KEGG" id="cmb:CSW64_04720"/>
<sequence>MLDLVLAILHHILAFGLVAMLMAESVLVKPGMTGETARRVAGIDVGYGATSVLLILVGVARVLYAAKGWAYYEANLWFWAKMATFLAVGLLSVPPTLRYLRWRKQFAADAAWSPDAAEVAGTRRWIGLEVVGIALIIVFATTMARYQGLPG</sequence>
<evidence type="ECO:0008006" key="4">
    <source>
        <dbReference type="Google" id="ProtNLM"/>
    </source>
</evidence>
<keyword evidence="1" id="KW-0812">Transmembrane</keyword>
<dbReference type="EMBL" id="CP024201">
    <property type="protein sequence ID" value="ATQ41761.1"/>
    <property type="molecule type" value="Genomic_DNA"/>
</dbReference>
<keyword evidence="1" id="KW-1133">Transmembrane helix</keyword>
<keyword evidence="3" id="KW-1185">Reference proteome</keyword>
<proteinExistence type="predicted"/>
<feature type="transmembrane region" description="Helical" evidence="1">
    <location>
        <begin position="40"/>
        <end position="64"/>
    </location>
</feature>
<feature type="transmembrane region" description="Helical" evidence="1">
    <location>
        <begin position="76"/>
        <end position="97"/>
    </location>
</feature>
<keyword evidence="1" id="KW-0472">Membrane</keyword>
<evidence type="ECO:0000313" key="2">
    <source>
        <dbReference type="EMBL" id="ATQ41761.1"/>
    </source>
</evidence>
<dbReference type="AlphaFoldDB" id="A0A2D2AUU3"/>
<dbReference type="Proteomes" id="UP000228945">
    <property type="component" value="Chromosome"/>
</dbReference>
<organism evidence="2 3">
    <name type="scientific">Caulobacter mirabilis</name>
    <dbReference type="NCBI Taxonomy" id="69666"/>
    <lineage>
        <taxon>Bacteria</taxon>
        <taxon>Pseudomonadati</taxon>
        <taxon>Pseudomonadota</taxon>
        <taxon>Alphaproteobacteria</taxon>
        <taxon>Caulobacterales</taxon>
        <taxon>Caulobacteraceae</taxon>
        <taxon>Caulobacter</taxon>
    </lineage>
</organism>
<evidence type="ECO:0000256" key="1">
    <source>
        <dbReference type="SAM" id="Phobius"/>
    </source>
</evidence>
<reference evidence="2 3" key="1">
    <citation type="submission" date="2017-10" db="EMBL/GenBank/DDBJ databases">
        <title>Genome sequence of Caulobacter mirabilis FWC38.</title>
        <authorList>
            <person name="Fiebig A."/>
            <person name="Crosson S."/>
        </authorList>
    </citation>
    <scope>NUCLEOTIDE SEQUENCE [LARGE SCALE GENOMIC DNA]</scope>
    <source>
        <strain evidence="2 3">FWC 38</strain>
    </source>
</reference>
<name>A0A2D2AUU3_9CAUL</name>
<feature type="transmembrane region" description="Helical" evidence="1">
    <location>
        <begin position="6"/>
        <end position="28"/>
    </location>
</feature>
<gene>
    <name evidence="2" type="ORF">CSW64_04720</name>
</gene>
<dbReference type="RefSeq" id="WP_099621018.1">
    <property type="nucleotide sequence ID" value="NZ_CP024201.1"/>
</dbReference>
<evidence type="ECO:0000313" key="3">
    <source>
        <dbReference type="Proteomes" id="UP000228945"/>
    </source>
</evidence>
<accession>A0A2D2AUU3</accession>
<dbReference type="Pfam" id="PF09980">
    <property type="entry name" value="DUF2214"/>
    <property type="match status" value="1"/>
</dbReference>
<protein>
    <recommendedName>
        <fullName evidence="4">DUF2214 domain-containing protein</fullName>
    </recommendedName>
</protein>
<dbReference type="OrthoDB" id="826511at2"/>
<feature type="transmembrane region" description="Helical" evidence="1">
    <location>
        <begin position="125"/>
        <end position="146"/>
    </location>
</feature>